<evidence type="ECO:0000256" key="3">
    <source>
        <dbReference type="ARBA" id="ARBA00022827"/>
    </source>
</evidence>
<accession>A0A5D3WHN1</accession>
<evidence type="ECO:0000313" key="8">
    <source>
        <dbReference type="Proteomes" id="UP000324159"/>
    </source>
</evidence>
<organism evidence="7 8">
    <name type="scientific">Geothermobacter ehrlichii</name>
    <dbReference type="NCBI Taxonomy" id="213224"/>
    <lineage>
        <taxon>Bacteria</taxon>
        <taxon>Pseudomonadati</taxon>
        <taxon>Thermodesulfobacteriota</taxon>
        <taxon>Desulfuromonadia</taxon>
        <taxon>Desulfuromonadales</taxon>
        <taxon>Geothermobacteraceae</taxon>
        <taxon>Geothermobacter</taxon>
    </lineage>
</organism>
<keyword evidence="4" id="KW-0560">Oxidoreductase</keyword>
<comment type="similarity">
    <text evidence="5">Belongs to the L2HGDH family.</text>
</comment>
<dbReference type="Proteomes" id="UP000324159">
    <property type="component" value="Unassembled WGS sequence"/>
</dbReference>
<dbReference type="GO" id="GO:0005737">
    <property type="term" value="C:cytoplasm"/>
    <property type="evidence" value="ECO:0007669"/>
    <property type="project" value="TreeGrafter"/>
</dbReference>
<evidence type="ECO:0000313" key="7">
    <source>
        <dbReference type="EMBL" id="TYO96362.1"/>
    </source>
</evidence>
<evidence type="ECO:0000256" key="5">
    <source>
        <dbReference type="ARBA" id="ARBA00037941"/>
    </source>
</evidence>
<reference evidence="7 8" key="1">
    <citation type="submission" date="2019-07" db="EMBL/GenBank/DDBJ databases">
        <title>Genomic Encyclopedia of Type Strains, Phase IV (KMG-IV): sequencing the most valuable type-strain genomes for metagenomic binning, comparative biology and taxonomic classification.</title>
        <authorList>
            <person name="Goeker M."/>
        </authorList>
    </citation>
    <scope>NUCLEOTIDE SEQUENCE [LARGE SCALE GENOMIC DNA]</scope>
    <source>
        <strain evidence="7 8">SS015</strain>
    </source>
</reference>
<dbReference type="Gene3D" id="3.30.9.10">
    <property type="entry name" value="D-Amino Acid Oxidase, subunit A, domain 2"/>
    <property type="match status" value="1"/>
</dbReference>
<dbReference type="AlphaFoldDB" id="A0A5D3WHN1"/>
<dbReference type="PANTHER" id="PTHR43104:SF2">
    <property type="entry name" value="L-2-HYDROXYGLUTARATE DEHYDROGENASE, MITOCHONDRIAL"/>
    <property type="match status" value="1"/>
</dbReference>
<comment type="cofactor">
    <cofactor evidence="1">
        <name>FAD</name>
        <dbReference type="ChEBI" id="CHEBI:57692"/>
    </cofactor>
</comment>
<dbReference type="Gene3D" id="3.50.50.60">
    <property type="entry name" value="FAD/NAD(P)-binding domain"/>
    <property type="match status" value="1"/>
</dbReference>
<proteinExistence type="inferred from homology"/>
<evidence type="ECO:0000256" key="2">
    <source>
        <dbReference type="ARBA" id="ARBA00022630"/>
    </source>
</evidence>
<evidence type="ECO:0000256" key="1">
    <source>
        <dbReference type="ARBA" id="ARBA00001974"/>
    </source>
</evidence>
<evidence type="ECO:0000259" key="6">
    <source>
        <dbReference type="Pfam" id="PF01266"/>
    </source>
</evidence>
<dbReference type="OrthoDB" id="9801699at2"/>
<dbReference type="GO" id="GO:0047545">
    <property type="term" value="F:(S)-2-hydroxyglutarate dehydrogenase activity"/>
    <property type="evidence" value="ECO:0007669"/>
    <property type="project" value="TreeGrafter"/>
</dbReference>
<keyword evidence="8" id="KW-1185">Reference proteome</keyword>
<dbReference type="InterPro" id="IPR036188">
    <property type="entry name" value="FAD/NAD-bd_sf"/>
</dbReference>
<feature type="domain" description="FAD dependent oxidoreductase" evidence="6">
    <location>
        <begin position="15"/>
        <end position="402"/>
    </location>
</feature>
<keyword evidence="2" id="KW-0285">Flavoprotein</keyword>
<sequence>MSPLAALSVGGDGLTIVGGGIVGLATAWQLLQRHPGLSLTLLEKDAVLAGQQTGHNSGVIHSGLYYRPGSFKARLCCHGREALYAYCERKGIPFRRCGKLVVALSPREEELLQALRQRGEANGLTGLRWLVGRQLRRYEPHAAGRAALLVPQTGVVDFRTVAQALAGDIRDRGGKIVTGCRLEAIRRRTDGFSLRTSRGDAACRWLINCAGLHSDRIARMAGLRPPVRIFPFRGEYYHLGEEGAKLVRNLIYPVPDPELPFLGVHLTRGIDGRVEAGPNAVLALKREGYRRRDISLADLAEIVGYPGFWRLATGWWRTGLAEYRRSLSRRRFLADLQRLVPALRGEDLADWGSGVRAQAVDRAGRLVDDFVFADAPGMIHVLNAPSPAATASLAIGEEIAARAAGNFAL</sequence>
<dbReference type="EMBL" id="VNIB01000014">
    <property type="protein sequence ID" value="TYO96362.1"/>
    <property type="molecule type" value="Genomic_DNA"/>
</dbReference>
<protein>
    <submittedName>
        <fullName evidence="7">L-2-hydroxyglutarate oxidase</fullName>
    </submittedName>
</protein>
<dbReference type="NCBIfam" id="NF008726">
    <property type="entry name" value="PRK11728.1"/>
    <property type="match status" value="1"/>
</dbReference>
<gene>
    <name evidence="7" type="ORF">EDC39_11468</name>
</gene>
<keyword evidence="3" id="KW-0274">FAD</keyword>
<dbReference type="InterPro" id="IPR006076">
    <property type="entry name" value="FAD-dep_OxRdtase"/>
</dbReference>
<evidence type="ECO:0000256" key="4">
    <source>
        <dbReference type="ARBA" id="ARBA00023002"/>
    </source>
</evidence>
<dbReference type="RefSeq" id="WP_148896835.1">
    <property type="nucleotide sequence ID" value="NZ_VNIB01000014.1"/>
</dbReference>
<dbReference type="PANTHER" id="PTHR43104">
    <property type="entry name" value="L-2-HYDROXYGLUTARATE DEHYDROGENASE, MITOCHONDRIAL"/>
    <property type="match status" value="1"/>
</dbReference>
<dbReference type="Pfam" id="PF01266">
    <property type="entry name" value="DAO"/>
    <property type="match status" value="1"/>
</dbReference>
<name>A0A5D3WHN1_9BACT</name>
<comment type="caution">
    <text evidence="7">The sequence shown here is derived from an EMBL/GenBank/DDBJ whole genome shotgun (WGS) entry which is preliminary data.</text>
</comment>
<dbReference type="SUPFAM" id="SSF51905">
    <property type="entry name" value="FAD/NAD(P)-binding domain"/>
    <property type="match status" value="1"/>
</dbReference>